<dbReference type="AlphaFoldDB" id="A0A9D1VGM6"/>
<dbReference type="EMBL" id="DXFH01000001">
    <property type="protein sequence ID" value="HIX34887.1"/>
    <property type="molecule type" value="Genomic_DNA"/>
</dbReference>
<gene>
    <name evidence="1" type="ORF">H9856_00480</name>
</gene>
<proteinExistence type="predicted"/>
<organism evidence="1 2">
    <name type="scientific">Candidatus Limosilactobacillus merdigallinarum</name>
    <dbReference type="NCBI Taxonomy" id="2838652"/>
    <lineage>
        <taxon>Bacteria</taxon>
        <taxon>Bacillati</taxon>
        <taxon>Bacillota</taxon>
        <taxon>Bacilli</taxon>
        <taxon>Lactobacillales</taxon>
        <taxon>Lactobacillaceae</taxon>
        <taxon>Limosilactobacillus</taxon>
    </lineage>
</organism>
<reference evidence="1" key="2">
    <citation type="submission" date="2021-04" db="EMBL/GenBank/DDBJ databases">
        <authorList>
            <person name="Gilroy R."/>
        </authorList>
    </citation>
    <scope>NUCLEOTIDE SEQUENCE</scope>
    <source>
        <strain evidence="1">ChiSxjej3B15-572</strain>
    </source>
</reference>
<evidence type="ECO:0000313" key="2">
    <source>
        <dbReference type="Proteomes" id="UP000824231"/>
    </source>
</evidence>
<sequence length="114" mass="13130">MSEDLMAYKALSVDAQKQARVDFMNFYIRQLRSDNLEVISAKADDEDMANINHLLEENQYLTIDKLVELAEQMVSSQFDAILNSLDIKYHDDGTASSSWNDWMEKIHQGLPVED</sequence>
<accession>A0A9D1VGM6</accession>
<name>A0A9D1VGM6_9LACO</name>
<protein>
    <submittedName>
        <fullName evidence="1">Uncharacterized protein</fullName>
    </submittedName>
</protein>
<reference evidence="1" key="1">
    <citation type="journal article" date="2021" name="PeerJ">
        <title>Extensive microbial diversity within the chicken gut microbiome revealed by metagenomics and culture.</title>
        <authorList>
            <person name="Gilroy R."/>
            <person name="Ravi A."/>
            <person name="Getino M."/>
            <person name="Pursley I."/>
            <person name="Horton D.L."/>
            <person name="Alikhan N.F."/>
            <person name="Baker D."/>
            <person name="Gharbi K."/>
            <person name="Hall N."/>
            <person name="Watson M."/>
            <person name="Adriaenssens E.M."/>
            <person name="Foster-Nyarko E."/>
            <person name="Jarju S."/>
            <person name="Secka A."/>
            <person name="Antonio M."/>
            <person name="Oren A."/>
            <person name="Chaudhuri R.R."/>
            <person name="La Ragione R."/>
            <person name="Hildebrand F."/>
            <person name="Pallen M.J."/>
        </authorList>
    </citation>
    <scope>NUCLEOTIDE SEQUENCE</scope>
    <source>
        <strain evidence="1">ChiSxjej3B15-572</strain>
    </source>
</reference>
<comment type="caution">
    <text evidence="1">The sequence shown here is derived from an EMBL/GenBank/DDBJ whole genome shotgun (WGS) entry which is preliminary data.</text>
</comment>
<evidence type="ECO:0000313" key="1">
    <source>
        <dbReference type="EMBL" id="HIX34887.1"/>
    </source>
</evidence>
<dbReference type="Proteomes" id="UP000824231">
    <property type="component" value="Unassembled WGS sequence"/>
</dbReference>